<evidence type="ECO:0000259" key="5">
    <source>
        <dbReference type="PROSITE" id="PS50003"/>
    </source>
</evidence>
<feature type="domain" description="PH" evidence="5">
    <location>
        <begin position="88"/>
        <end position="189"/>
    </location>
</feature>
<dbReference type="PANTHER" id="PTHR46026:SF1">
    <property type="entry name" value="RHO-TYPE GUANINE NUCLEOTIDE EXCHANGE FACTOR, ISOFORM F"/>
    <property type="match status" value="1"/>
</dbReference>
<comment type="subcellular location">
    <subcellularLocation>
        <location evidence="1">Cell projection</location>
        <location evidence="1">Lamellipodium</location>
    </subcellularLocation>
</comment>
<keyword evidence="2" id="KW-0344">Guanine-nucleotide releasing factor</keyword>
<dbReference type="Gene3D" id="2.30.29.30">
    <property type="entry name" value="Pleckstrin-homology domain (PH domain)/Phosphotyrosine-binding domain (PTB)"/>
    <property type="match status" value="1"/>
</dbReference>
<feature type="compositionally biased region" description="Acidic residues" evidence="4">
    <location>
        <begin position="322"/>
        <end position="334"/>
    </location>
</feature>
<feature type="compositionally biased region" description="Basic and acidic residues" evidence="4">
    <location>
        <begin position="544"/>
        <end position="562"/>
    </location>
</feature>
<dbReference type="InterPro" id="IPR046376">
    <property type="entry name" value="PH_Cool_Pix"/>
</dbReference>
<dbReference type="PROSITE" id="PS50010">
    <property type="entry name" value="DH_2"/>
    <property type="match status" value="1"/>
</dbReference>
<dbReference type="GO" id="GO:0042995">
    <property type="term" value="C:cell projection"/>
    <property type="evidence" value="ECO:0007669"/>
    <property type="project" value="UniProtKB-SubCell"/>
</dbReference>
<evidence type="ECO:0000256" key="1">
    <source>
        <dbReference type="ARBA" id="ARBA00004510"/>
    </source>
</evidence>
<evidence type="ECO:0000259" key="6">
    <source>
        <dbReference type="PROSITE" id="PS50010"/>
    </source>
</evidence>
<dbReference type="InterPro" id="IPR035899">
    <property type="entry name" value="DBL_dom_sf"/>
</dbReference>
<dbReference type="EMBL" id="UFQS01005098">
    <property type="protein sequence ID" value="SSX16705.1"/>
    <property type="molecule type" value="Genomic_DNA"/>
</dbReference>
<reference evidence="7" key="1">
    <citation type="submission" date="2018-04" db="EMBL/GenBank/DDBJ databases">
        <authorList>
            <person name="Go L.Y."/>
            <person name="Mitchell J.A."/>
        </authorList>
    </citation>
    <scope>NUCLEOTIDE SEQUENCE</scope>
    <source>
        <tissue evidence="7">Whole organism</tissue>
    </source>
</reference>
<proteinExistence type="predicted"/>
<dbReference type="Pfam" id="PF00621">
    <property type="entry name" value="RhoGEF"/>
    <property type="match status" value="1"/>
</dbReference>
<accession>A0A336LGF1</accession>
<dbReference type="VEuPathDB" id="VectorBase:CSON011598"/>
<dbReference type="PANTHER" id="PTHR46026">
    <property type="entry name" value="RHO-TYPE GUANINE NUCLEOTIDE EXCHANGE FACTOR, ISOFORM F"/>
    <property type="match status" value="1"/>
</dbReference>
<evidence type="ECO:0000256" key="4">
    <source>
        <dbReference type="SAM" id="MobiDB-lite"/>
    </source>
</evidence>
<dbReference type="SUPFAM" id="SSF50729">
    <property type="entry name" value="PH domain-like"/>
    <property type="match status" value="1"/>
</dbReference>
<reference evidence="8" key="2">
    <citation type="submission" date="2018-07" db="EMBL/GenBank/DDBJ databases">
        <authorList>
            <person name="Quirk P.G."/>
            <person name="Krulwich T.A."/>
        </authorList>
    </citation>
    <scope>NUCLEOTIDE SEQUENCE</scope>
</reference>
<dbReference type="SMART" id="SM00233">
    <property type="entry name" value="PH"/>
    <property type="match status" value="1"/>
</dbReference>
<keyword evidence="3" id="KW-0966">Cell projection</keyword>
<evidence type="ECO:0000256" key="3">
    <source>
        <dbReference type="ARBA" id="ARBA00023273"/>
    </source>
</evidence>
<dbReference type="GO" id="GO:0005737">
    <property type="term" value="C:cytoplasm"/>
    <property type="evidence" value="ECO:0007669"/>
    <property type="project" value="TreeGrafter"/>
</dbReference>
<dbReference type="GO" id="GO:0005085">
    <property type="term" value="F:guanyl-nucleotide exchange factor activity"/>
    <property type="evidence" value="ECO:0007669"/>
    <property type="project" value="UniProtKB-KW"/>
</dbReference>
<feature type="region of interest" description="Disordered" evidence="4">
    <location>
        <begin position="318"/>
        <end position="348"/>
    </location>
</feature>
<dbReference type="Gene3D" id="1.20.900.10">
    <property type="entry name" value="Dbl homology (DH) domain"/>
    <property type="match status" value="1"/>
</dbReference>
<dbReference type="EMBL" id="UFQT01005098">
    <property type="protein sequence ID" value="SSX35897.1"/>
    <property type="molecule type" value="Genomic_DNA"/>
</dbReference>
<dbReference type="SUPFAM" id="SSF48065">
    <property type="entry name" value="DBL homology domain (DH-domain)"/>
    <property type="match status" value="1"/>
</dbReference>
<dbReference type="CDD" id="cd01225">
    <property type="entry name" value="PH_Cool_Pix"/>
    <property type="match status" value="1"/>
</dbReference>
<sequence>MESEGAAKPGILVLTTGLSKPFRRLDKYSAILQELERHMELNHPDRGDTQRSIAVYKDLAATCIATRRQKELELQILTGPVRGWQGQELSSLGEILHMGSVAVGSDHRDRYFVLFPQTLLILSVSQRMSAFKYEGKLPLSGILVNRLQDSESIKNAFEISGPLIERIMVVCQGPVEANKWVELLTGNLSDSAKRKTGMELKRNISAGSMAGNGTPPPPPPHSLDNRGYSLCAFNIQSTLSNDRVTYPPVSYPSTAPYAQLTSYFRELVKDGTLTRFIVKALLYPEFLREFDISEIKMRRKHKSKKKLKRHLRKESWFVSESSSEEGEEEEDEDPEGSKIFRYSSESTVEECSECHGELEEGEEDSKDEISEALDDSTYGLIEYYTGKKSINSAELTDYESFVDHGTEALDVTDEFFISAPFCDTPTDNTNLVETIDDRESLMIGSSTTKLLDKPTRTSQSPVHTSTARLNLAAIKQQESQMSSFEHQLGGHMACEDLVNVDEEMQIKNCLKTKPILETRHSMPMYFVGNRFNTSSKTEIYIPNWKEKQESRERSKDTSKKDSILANNDNTRHSKFESQNQEDERDDVCSPPDMFRNDSIRPLVLNLSREATPFKKHSINSDKRMSNHSIHRKSSSQLMEENQDHRTSINYTPRSSDSGMAGSCTISSPDAQMLHEDLISSKLVEMTLNPEKFILIKESKNKNNDSGQYESDVKNLQLKSKSNETLITTDALLNHTPSLLPVISTAESNNNYIMHENTNNDTQRHTTSELLINVQSGHDDNKLEKNVIIITKESSPPISSSSVTNTEGQTIFRTGLYAHWWKKEQLPNQMLQGIAIDKNNNLGDEIKIVKPSYREIKHVPSNSCTKNMELSSEIHKKDNKVVRKPMKITIVKKKGSGKHSLCSNSVSLSFRVILKECHDFN</sequence>
<feature type="region of interest" description="Disordered" evidence="4">
    <location>
        <begin position="613"/>
        <end position="661"/>
    </location>
</feature>
<organism evidence="7">
    <name type="scientific">Culicoides sonorensis</name>
    <name type="common">Biting midge</name>
    <dbReference type="NCBI Taxonomy" id="179676"/>
    <lineage>
        <taxon>Eukaryota</taxon>
        <taxon>Metazoa</taxon>
        <taxon>Ecdysozoa</taxon>
        <taxon>Arthropoda</taxon>
        <taxon>Hexapoda</taxon>
        <taxon>Insecta</taxon>
        <taxon>Pterygota</taxon>
        <taxon>Neoptera</taxon>
        <taxon>Endopterygota</taxon>
        <taxon>Diptera</taxon>
        <taxon>Nematocera</taxon>
        <taxon>Chironomoidea</taxon>
        <taxon>Ceratopogonidae</taxon>
        <taxon>Ceratopogoninae</taxon>
        <taxon>Culicoides</taxon>
        <taxon>Monoculicoides</taxon>
    </lineage>
</organism>
<dbReference type="InterPro" id="IPR001849">
    <property type="entry name" value="PH_domain"/>
</dbReference>
<gene>
    <name evidence="7" type="primary">CSON011598</name>
</gene>
<protein>
    <submittedName>
        <fullName evidence="7">CSON011598 protein</fullName>
    </submittedName>
</protein>
<dbReference type="OMA" id="YIMHENT"/>
<feature type="domain" description="DH" evidence="6">
    <location>
        <begin position="1"/>
        <end position="66"/>
    </location>
</feature>
<dbReference type="PROSITE" id="PS50003">
    <property type="entry name" value="PH_DOMAIN"/>
    <property type="match status" value="1"/>
</dbReference>
<name>A0A336LGF1_CULSO</name>
<evidence type="ECO:0000313" key="8">
    <source>
        <dbReference type="EMBL" id="SSX35897.1"/>
    </source>
</evidence>
<dbReference type="AlphaFoldDB" id="A0A336LGF1"/>
<feature type="region of interest" description="Disordered" evidence="4">
    <location>
        <begin position="544"/>
        <end position="594"/>
    </location>
</feature>
<dbReference type="InterPro" id="IPR000219">
    <property type="entry name" value="DH_dom"/>
</dbReference>
<feature type="compositionally biased region" description="Polar residues" evidence="4">
    <location>
        <begin position="647"/>
        <end position="661"/>
    </location>
</feature>
<evidence type="ECO:0000256" key="2">
    <source>
        <dbReference type="ARBA" id="ARBA00022658"/>
    </source>
</evidence>
<dbReference type="InterPro" id="IPR011993">
    <property type="entry name" value="PH-like_dom_sf"/>
</dbReference>
<evidence type="ECO:0000313" key="7">
    <source>
        <dbReference type="EMBL" id="SSX16705.1"/>
    </source>
</evidence>